<evidence type="ECO:0008006" key="4">
    <source>
        <dbReference type="Google" id="ProtNLM"/>
    </source>
</evidence>
<dbReference type="InterPro" id="IPR040161">
    <property type="entry name" value="FB224"/>
</dbReference>
<evidence type="ECO:0000313" key="3">
    <source>
        <dbReference type="Proteomes" id="UP000008281"/>
    </source>
</evidence>
<dbReference type="GO" id="GO:0045087">
    <property type="term" value="P:innate immune response"/>
    <property type="evidence" value="ECO:0007669"/>
    <property type="project" value="TreeGrafter"/>
</dbReference>
<dbReference type="OrthoDB" id="5911267at2759"/>
<keyword evidence="1" id="KW-0812">Transmembrane</keyword>
<keyword evidence="1" id="KW-0472">Membrane</keyword>
<dbReference type="InParanoid" id="E3MGN4"/>
<organism evidence="3">
    <name type="scientific">Caenorhabditis remanei</name>
    <name type="common">Caenorhabditis vulgaris</name>
    <dbReference type="NCBI Taxonomy" id="31234"/>
    <lineage>
        <taxon>Eukaryota</taxon>
        <taxon>Metazoa</taxon>
        <taxon>Ecdysozoa</taxon>
        <taxon>Nematoda</taxon>
        <taxon>Chromadorea</taxon>
        <taxon>Rhabditida</taxon>
        <taxon>Rhabditina</taxon>
        <taxon>Rhabditomorpha</taxon>
        <taxon>Rhabditoidea</taxon>
        <taxon>Rhabditidae</taxon>
        <taxon>Peloderinae</taxon>
        <taxon>Caenorhabditis</taxon>
    </lineage>
</organism>
<name>E3MGN4_CAERE</name>
<keyword evidence="3" id="KW-1185">Reference proteome</keyword>
<proteinExistence type="predicted"/>
<dbReference type="AlphaFoldDB" id="E3MGN4"/>
<evidence type="ECO:0000256" key="1">
    <source>
        <dbReference type="SAM" id="Phobius"/>
    </source>
</evidence>
<dbReference type="EMBL" id="DS268444">
    <property type="protein sequence ID" value="EFP01631.1"/>
    <property type="molecule type" value="Genomic_DNA"/>
</dbReference>
<gene>
    <name evidence="2" type="ORF">CRE_23412</name>
</gene>
<sequence>MSPSFLEIPDIPMEMIMNNLDYLAMYVFFPILSLYSLLIFRQSVRKTCWDLRNFIDGKKPGIGMKGIEIVETYHDRDIMLRFKYPTLGLPKDTYIDITYEKHENGCRISRRTSDGYKNKIVENLNFLDAAFHDFRVALYTQKSIFEKVTVTGETFFEKFEETMKSQKPIATESMKIRGRCLLEHARLIMKHTDPKYLKSIVIHPQDLLRILETVKLESSNLIHNFSHFATAAIQLENFDVETLRAIKEVCLFVQMSIYQLFFQNFLQFHEYDKHLAVFDEFSIRRINLFIEAFGEPSKPLGEKWDIWFFDVPGNNERALKVDNRYLCFEFRFIDKCEVPESYVILN</sequence>
<feature type="transmembrane region" description="Helical" evidence="1">
    <location>
        <begin position="20"/>
        <end position="40"/>
    </location>
</feature>
<dbReference type="PANTHER" id="PTHR23015">
    <property type="entry name" value="UNCHARACTERIZED C.ELEGANS PROTEIN"/>
    <property type="match status" value="1"/>
</dbReference>
<evidence type="ECO:0000313" key="2">
    <source>
        <dbReference type="EMBL" id="EFP01631.1"/>
    </source>
</evidence>
<dbReference type="Proteomes" id="UP000008281">
    <property type="component" value="Unassembled WGS sequence"/>
</dbReference>
<dbReference type="HOGENOM" id="CLU_030831_0_3_1"/>
<keyword evidence="1" id="KW-1133">Transmembrane helix</keyword>
<reference evidence="2" key="1">
    <citation type="submission" date="2007-07" db="EMBL/GenBank/DDBJ databases">
        <title>PCAP assembly of the Caenorhabditis remanei genome.</title>
        <authorList>
            <consortium name="The Caenorhabditis remanei Sequencing Consortium"/>
            <person name="Wilson R.K."/>
        </authorList>
    </citation>
    <scope>NUCLEOTIDE SEQUENCE [LARGE SCALE GENOMIC DNA]</scope>
    <source>
        <strain evidence="2">PB4641</strain>
    </source>
</reference>
<accession>E3MGN4</accession>
<protein>
    <recommendedName>
        <fullName evidence="4">DUF38 domain-containing protein</fullName>
    </recommendedName>
</protein>
<dbReference type="PANTHER" id="PTHR23015:SF4">
    <property type="entry name" value="DUF38 DOMAIN-CONTAINING PROTEIN-RELATED"/>
    <property type="match status" value="1"/>
</dbReference>